<comment type="catalytic activity">
    <reaction evidence="5 6">
        <text>L-glutamine + H2O = L-glutamate + NH4(+)</text>
        <dbReference type="Rhea" id="RHEA:15889"/>
        <dbReference type="ChEBI" id="CHEBI:15377"/>
        <dbReference type="ChEBI" id="CHEBI:28938"/>
        <dbReference type="ChEBI" id="CHEBI:29985"/>
        <dbReference type="ChEBI" id="CHEBI:58359"/>
        <dbReference type="EC" id="3.5.1.2"/>
    </reaction>
</comment>
<feature type="binding site" evidence="6">
    <location>
        <position position="190"/>
    </location>
    <ligand>
        <name>substrate</name>
    </ligand>
</feature>
<evidence type="ECO:0000256" key="4">
    <source>
        <dbReference type="ARBA" id="ARBA00022801"/>
    </source>
</evidence>
<feature type="binding site" evidence="6">
    <location>
        <position position="260"/>
    </location>
    <ligand>
        <name>substrate</name>
    </ligand>
</feature>
<evidence type="ECO:0000256" key="3">
    <source>
        <dbReference type="ARBA" id="ARBA00012918"/>
    </source>
</evidence>
<feature type="region of interest" description="Disordered" evidence="7">
    <location>
        <begin position="398"/>
        <end position="426"/>
    </location>
</feature>
<dbReference type="GO" id="GO:0004359">
    <property type="term" value="F:glutaminase activity"/>
    <property type="evidence" value="ECO:0007669"/>
    <property type="project" value="UniProtKB-EC"/>
</dbReference>
<evidence type="ECO:0000256" key="2">
    <source>
        <dbReference type="ARBA" id="ARBA00011881"/>
    </source>
</evidence>
<dbReference type="NCBIfam" id="TIGR03814">
    <property type="entry name" value="Gln_ase"/>
    <property type="match status" value="1"/>
</dbReference>
<feature type="binding site" evidence="6">
    <location>
        <position position="166"/>
    </location>
    <ligand>
        <name>substrate</name>
    </ligand>
</feature>
<dbReference type="InterPro" id="IPR002645">
    <property type="entry name" value="STAS_dom"/>
</dbReference>
<feature type="compositionally biased region" description="Basic and acidic residues" evidence="7">
    <location>
        <begin position="398"/>
        <end position="419"/>
    </location>
</feature>
<feature type="binding site" evidence="6">
    <location>
        <position position="64"/>
    </location>
    <ligand>
        <name>substrate</name>
    </ligand>
</feature>
<dbReference type="Gene3D" id="3.40.710.10">
    <property type="entry name" value="DD-peptidase/beta-lactamase superfamily"/>
    <property type="match status" value="1"/>
</dbReference>
<evidence type="ECO:0000259" key="8">
    <source>
        <dbReference type="PROSITE" id="PS50801"/>
    </source>
</evidence>
<dbReference type="PROSITE" id="PS50801">
    <property type="entry name" value="STAS"/>
    <property type="match status" value="1"/>
</dbReference>
<dbReference type="Pfam" id="PF04960">
    <property type="entry name" value="Glutaminase"/>
    <property type="match status" value="1"/>
</dbReference>
<keyword evidence="4 6" id="KW-0378">Hydrolase</keyword>
<name>A0ABT7RSR2_9NOCA</name>
<evidence type="ECO:0000313" key="10">
    <source>
        <dbReference type="Proteomes" id="UP001233164"/>
    </source>
</evidence>
<comment type="caution">
    <text evidence="9">The sequence shown here is derived from an EMBL/GenBank/DDBJ whole genome shotgun (WGS) entry which is preliminary data.</text>
</comment>
<dbReference type="InterPro" id="IPR012338">
    <property type="entry name" value="Beta-lactam/transpept-like"/>
</dbReference>
<evidence type="ECO:0000256" key="6">
    <source>
        <dbReference type="HAMAP-Rule" id="MF_00313"/>
    </source>
</evidence>
<dbReference type="SUPFAM" id="SSF56601">
    <property type="entry name" value="beta-lactamase/transpeptidase-like"/>
    <property type="match status" value="1"/>
</dbReference>
<feature type="binding site" evidence="6">
    <location>
        <position position="242"/>
    </location>
    <ligand>
        <name>substrate</name>
    </ligand>
</feature>
<dbReference type="HAMAP" id="MF_00313">
    <property type="entry name" value="Glutaminase"/>
    <property type="match status" value="1"/>
</dbReference>
<reference evidence="9 10" key="1">
    <citation type="submission" date="2023-06" db="EMBL/GenBank/DDBJ databases">
        <title>Rhodococcus indonesiensis sp. nov a new member of the Rhodococcus ruber lineage isolated from a sediment of neutral hot spring.</title>
        <authorList>
            <person name="Kusuma A.B."/>
            <person name="Fenylestari G."/>
            <person name="Ammar F."/>
            <person name="Nouioui I."/>
            <person name="Goodfellow M."/>
        </authorList>
    </citation>
    <scope>NUCLEOTIDE SEQUENCE [LARGE SCALE GENOMIC DNA]</scope>
    <source>
        <strain evidence="9 10">CSLK01-03</strain>
    </source>
</reference>
<dbReference type="Proteomes" id="UP001233164">
    <property type="component" value="Unassembled WGS sequence"/>
</dbReference>
<organism evidence="9 10">
    <name type="scientific">Rhodococcus indonesiensis</name>
    <dbReference type="NCBI Taxonomy" id="3055869"/>
    <lineage>
        <taxon>Bacteria</taxon>
        <taxon>Bacillati</taxon>
        <taxon>Actinomycetota</taxon>
        <taxon>Actinomycetes</taxon>
        <taxon>Mycobacteriales</taxon>
        <taxon>Nocardiaceae</taxon>
        <taxon>Rhodococcus</taxon>
    </lineage>
</organism>
<feature type="binding site" evidence="6">
    <location>
        <position position="114"/>
    </location>
    <ligand>
        <name>substrate</name>
    </ligand>
</feature>
<dbReference type="RefSeq" id="WP_289381003.1">
    <property type="nucleotide sequence ID" value="NZ_JAUBOF010000097.1"/>
</dbReference>
<keyword evidence="6" id="KW-0007">Acetylation</keyword>
<comment type="subunit">
    <text evidence="2 6">Homotetramer.</text>
</comment>
<dbReference type="PANTHER" id="PTHR12544">
    <property type="entry name" value="GLUTAMINASE"/>
    <property type="match status" value="1"/>
</dbReference>
<sequence length="426" mass="45784">MRSPIPDYLTEVLDTCTADVSGTVADYIPELAAADPDRFAVALVTADGTVYSAGDTEHAFSIQSISKPFVYGMALDRLGFDAVLEKIDVEPSGEAFNEISLEHDSGRPLNPMINAGALTAHALLSDDASPHARGEQVRSLFSDLAGRDLSIDERVAASELTTTYRNIAIANLLRSYEVFFDDPEDVVAGYVRQCSVSVTVTDLAMIAGTLANGGVQPSTGARVFSRPTVRQVLSVMATCGMYDAAGDWLTTVGIPAKSGVSGGIIGILPGQLGIAVFSPRLDRHGNSARGVVAFERLSHDMNLHLMDAPMVAHSVLRRREILGEEPETVTVLELQGDIQFTNAETVVRAVVDEPVTTRRVALDLTFVHSVLPVGRRMILEVLRRLLLDGHDVTLIDPDEHLPDPDVGDGRRPDVHRSVDDLLAASP</sequence>
<protein>
    <recommendedName>
        <fullName evidence="3 6">Glutaminase</fullName>
        <ecNumber evidence="3 6">3.5.1.2</ecNumber>
    </recommendedName>
</protein>
<evidence type="ECO:0000313" key="9">
    <source>
        <dbReference type="EMBL" id="MDM7490682.1"/>
    </source>
</evidence>
<dbReference type="EC" id="3.5.1.2" evidence="3 6"/>
<dbReference type="NCBIfam" id="NF002134">
    <property type="entry name" value="PRK00971.1-4"/>
    <property type="match status" value="1"/>
</dbReference>
<evidence type="ECO:0000256" key="7">
    <source>
        <dbReference type="SAM" id="MobiDB-lite"/>
    </source>
</evidence>
<comment type="similarity">
    <text evidence="1 6">Belongs to the glutaminase family.</text>
</comment>
<dbReference type="PANTHER" id="PTHR12544:SF29">
    <property type="entry name" value="GLUTAMINASE"/>
    <property type="match status" value="1"/>
</dbReference>
<dbReference type="EMBL" id="JAUBOF010000097">
    <property type="protein sequence ID" value="MDM7490682.1"/>
    <property type="molecule type" value="Genomic_DNA"/>
</dbReference>
<dbReference type="SUPFAM" id="SSF52091">
    <property type="entry name" value="SpoIIaa-like"/>
    <property type="match status" value="1"/>
</dbReference>
<evidence type="ECO:0000256" key="1">
    <source>
        <dbReference type="ARBA" id="ARBA00011076"/>
    </source>
</evidence>
<dbReference type="Gene3D" id="3.30.750.24">
    <property type="entry name" value="STAS domain"/>
    <property type="match status" value="1"/>
</dbReference>
<feature type="domain" description="STAS" evidence="8">
    <location>
        <begin position="319"/>
        <end position="401"/>
    </location>
</feature>
<evidence type="ECO:0000256" key="5">
    <source>
        <dbReference type="ARBA" id="ARBA00049534"/>
    </source>
</evidence>
<dbReference type="InterPro" id="IPR015868">
    <property type="entry name" value="Glutaminase"/>
</dbReference>
<feature type="binding site" evidence="6">
    <location>
        <position position="159"/>
    </location>
    <ligand>
        <name>substrate</name>
    </ligand>
</feature>
<dbReference type="InterPro" id="IPR036513">
    <property type="entry name" value="STAS_dom_sf"/>
</dbReference>
<accession>A0ABT7RSR2</accession>
<keyword evidence="10" id="KW-1185">Reference proteome</keyword>
<proteinExistence type="inferred from homology"/>
<gene>
    <name evidence="6" type="primary">glsA</name>
    <name evidence="9" type="ORF">QT969_20560</name>
</gene>